<proteinExistence type="predicted"/>
<dbReference type="EMBL" id="JANEYF010004843">
    <property type="protein sequence ID" value="KAJ8929897.1"/>
    <property type="molecule type" value="Genomic_DNA"/>
</dbReference>
<dbReference type="PANTHER" id="PTHR33223:SF6">
    <property type="entry name" value="CCHC-TYPE DOMAIN-CONTAINING PROTEIN"/>
    <property type="match status" value="1"/>
</dbReference>
<sequence>MIYASLKCSANQTARSLVDQLLQQNDRSIVRVSIKPDCIPEFSPGNHSESCSKWLGKIDQLAQINRWDEKDHNLSLWQSRLTGLAKTWYNSLDSYKHTWYEWKRLLIEAFPDYYDFPTAIRKLIRRVKFPDESWTEYYFGKMQLLRQCDITGKNAVAMLIDGIQDATIQSGAKVGRYSTPEENV</sequence>
<keyword evidence="2" id="KW-1185">Reference proteome</keyword>
<accession>A0AAV8WTH2</accession>
<protein>
    <recommendedName>
        <fullName evidence="3">Retrotransposon gag domain-containing protein</fullName>
    </recommendedName>
</protein>
<dbReference type="PANTHER" id="PTHR33223">
    <property type="entry name" value="CCHC-TYPE DOMAIN-CONTAINING PROTEIN"/>
    <property type="match status" value="1"/>
</dbReference>
<dbReference type="AlphaFoldDB" id="A0AAV8WTH2"/>
<organism evidence="1 2">
    <name type="scientific">Rhamnusium bicolor</name>
    <dbReference type="NCBI Taxonomy" id="1586634"/>
    <lineage>
        <taxon>Eukaryota</taxon>
        <taxon>Metazoa</taxon>
        <taxon>Ecdysozoa</taxon>
        <taxon>Arthropoda</taxon>
        <taxon>Hexapoda</taxon>
        <taxon>Insecta</taxon>
        <taxon>Pterygota</taxon>
        <taxon>Neoptera</taxon>
        <taxon>Endopterygota</taxon>
        <taxon>Coleoptera</taxon>
        <taxon>Polyphaga</taxon>
        <taxon>Cucujiformia</taxon>
        <taxon>Chrysomeloidea</taxon>
        <taxon>Cerambycidae</taxon>
        <taxon>Lepturinae</taxon>
        <taxon>Rhagiini</taxon>
        <taxon>Rhamnusium</taxon>
    </lineage>
</organism>
<name>A0AAV8WTH2_9CUCU</name>
<evidence type="ECO:0008006" key="3">
    <source>
        <dbReference type="Google" id="ProtNLM"/>
    </source>
</evidence>
<dbReference type="Proteomes" id="UP001162156">
    <property type="component" value="Unassembled WGS sequence"/>
</dbReference>
<comment type="caution">
    <text evidence="1">The sequence shown here is derived from an EMBL/GenBank/DDBJ whole genome shotgun (WGS) entry which is preliminary data.</text>
</comment>
<evidence type="ECO:0000313" key="1">
    <source>
        <dbReference type="EMBL" id="KAJ8929897.1"/>
    </source>
</evidence>
<reference evidence="1" key="1">
    <citation type="journal article" date="2023" name="Insect Mol. Biol.">
        <title>Genome sequencing provides insights into the evolution of gene families encoding plant cell wall-degrading enzymes in longhorned beetles.</title>
        <authorList>
            <person name="Shin N.R."/>
            <person name="Okamura Y."/>
            <person name="Kirsch R."/>
            <person name="Pauchet Y."/>
        </authorList>
    </citation>
    <scope>NUCLEOTIDE SEQUENCE</scope>
    <source>
        <strain evidence="1">RBIC_L_NR</strain>
    </source>
</reference>
<evidence type="ECO:0000313" key="2">
    <source>
        <dbReference type="Proteomes" id="UP001162156"/>
    </source>
</evidence>
<gene>
    <name evidence="1" type="ORF">NQ314_017362</name>
</gene>